<dbReference type="PANTHER" id="PTHR31834:SF8">
    <property type="entry name" value="TRANSFERASE, PUTATIVE (AFU_ORTHOLOGUE AFUA_6G14040)-RELATED"/>
    <property type="match status" value="1"/>
</dbReference>
<dbReference type="InterPro" id="IPR029044">
    <property type="entry name" value="Nucleotide-diphossugar_trans"/>
</dbReference>
<dbReference type="SUPFAM" id="SSF53448">
    <property type="entry name" value="Nucleotide-diphospho-sugar transferases"/>
    <property type="match status" value="1"/>
</dbReference>
<dbReference type="InterPro" id="IPR007577">
    <property type="entry name" value="GlycoTrfase_DXD_sugar-bd_CS"/>
</dbReference>
<comment type="similarity">
    <text evidence="1">Belongs to the glycosyltransferase 32 family.</text>
</comment>
<keyword evidence="2" id="KW-1133">Transmembrane helix</keyword>
<keyword evidence="2" id="KW-0812">Transmembrane</keyword>
<dbReference type="Gene3D" id="3.90.550.20">
    <property type="match status" value="1"/>
</dbReference>
<reference evidence="3 4" key="1">
    <citation type="journal article" date="2023" name="G3 (Bethesda)">
        <title>A chromosome-level genome assembly of Zasmidium syzygii isolated from banana leaves.</title>
        <authorList>
            <person name="van Westerhoven A.C."/>
            <person name="Mehrabi R."/>
            <person name="Talebi R."/>
            <person name="Steentjes M.B.F."/>
            <person name="Corcolon B."/>
            <person name="Chong P.A."/>
            <person name="Kema G.H.J."/>
            <person name="Seidl M.F."/>
        </authorList>
    </citation>
    <scope>NUCLEOTIDE SEQUENCE [LARGE SCALE GENOMIC DNA]</scope>
    <source>
        <strain evidence="3 4">P124</strain>
    </source>
</reference>
<gene>
    <name evidence="3" type="ORF">PRZ48_009929</name>
</gene>
<dbReference type="Pfam" id="PF04488">
    <property type="entry name" value="Gly_transf_sug"/>
    <property type="match status" value="1"/>
</dbReference>
<organism evidence="3 4">
    <name type="scientific">Zasmidium cellare</name>
    <name type="common">Wine cellar mold</name>
    <name type="synonym">Racodium cellare</name>
    <dbReference type="NCBI Taxonomy" id="395010"/>
    <lineage>
        <taxon>Eukaryota</taxon>
        <taxon>Fungi</taxon>
        <taxon>Dikarya</taxon>
        <taxon>Ascomycota</taxon>
        <taxon>Pezizomycotina</taxon>
        <taxon>Dothideomycetes</taxon>
        <taxon>Dothideomycetidae</taxon>
        <taxon>Mycosphaerellales</taxon>
        <taxon>Mycosphaerellaceae</taxon>
        <taxon>Zasmidium</taxon>
    </lineage>
</organism>
<evidence type="ECO:0000256" key="1">
    <source>
        <dbReference type="ARBA" id="ARBA00009003"/>
    </source>
</evidence>
<evidence type="ECO:0000256" key="2">
    <source>
        <dbReference type="SAM" id="Phobius"/>
    </source>
</evidence>
<evidence type="ECO:0000313" key="4">
    <source>
        <dbReference type="Proteomes" id="UP001305779"/>
    </source>
</evidence>
<evidence type="ECO:0000313" key="3">
    <source>
        <dbReference type="EMBL" id="KAK4499415.1"/>
    </source>
</evidence>
<name>A0ABR0ED31_ZASCE</name>
<dbReference type="InterPro" id="IPR039367">
    <property type="entry name" value="Och1-like"/>
</dbReference>
<protein>
    <submittedName>
        <fullName evidence="3">Uncharacterized protein</fullName>
    </submittedName>
</protein>
<comment type="caution">
    <text evidence="3">The sequence shown here is derived from an EMBL/GenBank/DDBJ whole genome shotgun (WGS) entry which is preliminary data.</text>
</comment>
<keyword evidence="2" id="KW-0472">Membrane</keyword>
<dbReference type="EMBL" id="JAXOVC010000007">
    <property type="protein sequence ID" value="KAK4499415.1"/>
    <property type="molecule type" value="Genomic_DNA"/>
</dbReference>
<accession>A0ABR0ED31</accession>
<dbReference type="Proteomes" id="UP001305779">
    <property type="component" value="Unassembled WGS sequence"/>
</dbReference>
<keyword evidence="4" id="KW-1185">Reference proteome</keyword>
<feature type="transmembrane region" description="Helical" evidence="2">
    <location>
        <begin position="12"/>
        <end position="30"/>
    </location>
</feature>
<proteinExistence type="inferred from homology"/>
<sequence>MYHQRHTSSRPQAVATAILLGITFLILYSFTLSSHSSNNAYNNLQQPFDNEFPRKIWQTWQTFEDGSQDLSEENQRLSKTWTDLNREHRYELLKSGSASTYVRDHFKDQPDIIETFERLGDPILRADLIRYLTLLAEGGVYSDIDTDCSRPIRDWIPAEYLNKSNLVLGIEYDARGQEVREDLKAPVQLCQWTLMSKPGHPVIQHLLNRVVAKVKTLGEGQSDILPQNVDDVLESTGPRVFTSAVLEALTARTGKPVTYKELSYVDSPRLIGDVLILPISAFASGQDHPASKPWGNEEQLISHHWKGFEGWRSRLGG</sequence>
<dbReference type="PANTHER" id="PTHR31834">
    <property type="entry name" value="INITIATION-SPECIFIC ALPHA-1,6-MANNOSYLTRANSFERASE"/>
    <property type="match status" value="1"/>
</dbReference>